<evidence type="ECO:0000313" key="6">
    <source>
        <dbReference type="EMBL" id="KAK7576195.1"/>
    </source>
</evidence>
<dbReference type="EC" id="2.1.1.-" evidence="4"/>
<dbReference type="InterPro" id="IPR013217">
    <property type="entry name" value="Methyltransf_12"/>
</dbReference>
<accession>A0AAN9Y0H2</accession>
<dbReference type="Proteomes" id="UP001367676">
    <property type="component" value="Unassembled WGS sequence"/>
</dbReference>
<dbReference type="PANTHER" id="PTHR22809">
    <property type="entry name" value="METHYLTRANSFERASE-RELATED"/>
    <property type="match status" value="1"/>
</dbReference>
<dbReference type="GO" id="GO:0032259">
    <property type="term" value="P:methylation"/>
    <property type="evidence" value="ECO:0007669"/>
    <property type="project" value="UniProtKB-KW"/>
</dbReference>
<dbReference type="SUPFAM" id="SSF53335">
    <property type="entry name" value="S-adenosyl-L-methionine-dependent methyltransferases"/>
    <property type="match status" value="1"/>
</dbReference>
<dbReference type="InterPro" id="IPR026113">
    <property type="entry name" value="METTL2/6/8-like"/>
</dbReference>
<gene>
    <name evidence="6" type="ORF">V9T40_012481</name>
</gene>
<dbReference type="GO" id="GO:0052735">
    <property type="term" value="F:tRNA (cytidine-3-)-methyltransferase activity"/>
    <property type="evidence" value="ECO:0007669"/>
    <property type="project" value="TreeGrafter"/>
</dbReference>
<proteinExistence type="inferred from homology"/>
<evidence type="ECO:0000256" key="1">
    <source>
        <dbReference type="ARBA" id="ARBA00009725"/>
    </source>
</evidence>
<evidence type="ECO:0000259" key="5">
    <source>
        <dbReference type="Pfam" id="PF08242"/>
    </source>
</evidence>
<protein>
    <recommendedName>
        <fullName evidence="4">tRNA N(3)-methylcytidine methyltransferase</fullName>
        <ecNumber evidence="4">2.1.1.-</ecNumber>
    </recommendedName>
</protein>
<dbReference type="PIRSF" id="PIRSF037755">
    <property type="entry name" value="Mettl2_prd"/>
    <property type="match status" value="1"/>
</dbReference>
<keyword evidence="7" id="KW-1185">Reference proteome</keyword>
<feature type="domain" description="Methyltransferase type 12" evidence="5">
    <location>
        <begin position="137"/>
        <end position="239"/>
    </location>
</feature>
<dbReference type="EMBL" id="JBBCAQ010000036">
    <property type="protein sequence ID" value="KAK7576195.1"/>
    <property type="molecule type" value="Genomic_DNA"/>
</dbReference>
<keyword evidence="2 4" id="KW-0489">Methyltransferase</keyword>
<keyword evidence="3 4" id="KW-0808">Transferase</keyword>
<dbReference type="CDD" id="cd02440">
    <property type="entry name" value="AdoMet_MTases"/>
    <property type="match status" value="1"/>
</dbReference>
<organism evidence="6 7">
    <name type="scientific">Parthenolecanium corni</name>
    <dbReference type="NCBI Taxonomy" id="536013"/>
    <lineage>
        <taxon>Eukaryota</taxon>
        <taxon>Metazoa</taxon>
        <taxon>Ecdysozoa</taxon>
        <taxon>Arthropoda</taxon>
        <taxon>Hexapoda</taxon>
        <taxon>Insecta</taxon>
        <taxon>Pterygota</taxon>
        <taxon>Neoptera</taxon>
        <taxon>Paraneoptera</taxon>
        <taxon>Hemiptera</taxon>
        <taxon>Sternorrhyncha</taxon>
        <taxon>Coccoidea</taxon>
        <taxon>Coccidae</taxon>
        <taxon>Parthenolecanium</taxon>
    </lineage>
</organism>
<sequence length="324" mass="37863">MNSSQDSQSSCSNLSVVVESNDVPKILEKRPQFGTRYLKEGDDVYSYNAWDNVEWDENQQKAAEEIICQHLASKMSLADYEKIEENADQYWNEFYSIHSDKFYKDRHWLFTEFPELSFDTSNIDVKSTPILEENVILEVGCGVGNTIFPILQHNQNANIRIYGCDFSATAIEIFKNNEAYDPNKCTAFVYDITSEEELPVAENSVHVILMIYVLSSVHPEKMKFVIQKLHRYLKPGGLILFRDYGRYDLSQLRFKKGRCITDNFYARGEGTLVYFFDTEEISQMFSSCGYDVKQIICDKRLQVNRRKQLKMYRVWIQGKFMKPI</sequence>
<reference evidence="6 7" key="1">
    <citation type="submission" date="2024-03" db="EMBL/GenBank/DDBJ databases">
        <title>Adaptation during the transition from Ophiocordyceps entomopathogen to insect associate is accompanied by gene loss and intensified selection.</title>
        <authorList>
            <person name="Ward C.M."/>
            <person name="Onetto C.A."/>
            <person name="Borneman A.R."/>
        </authorList>
    </citation>
    <scope>NUCLEOTIDE SEQUENCE [LARGE SCALE GENOMIC DNA]</scope>
    <source>
        <strain evidence="6">AWRI1</strain>
        <tissue evidence="6">Single Adult Female</tissue>
    </source>
</reference>
<comment type="caution">
    <text evidence="6">The sequence shown here is derived from an EMBL/GenBank/DDBJ whole genome shotgun (WGS) entry which is preliminary data.</text>
</comment>
<evidence type="ECO:0000256" key="4">
    <source>
        <dbReference type="PIRNR" id="PIRNR037755"/>
    </source>
</evidence>
<comment type="function">
    <text evidence="4">S-adenosyl-L-methionine-dependent methyltransferase.</text>
</comment>
<evidence type="ECO:0000256" key="3">
    <source>
        <dbReference type="ARBA" id="ARBA00022679"/>
    </source>
</evidence>
<dbReference type="InterPro" id="IPR029063">
    <property type="entry name" value="SAM-dependent_MTases_sf"/>
</dbReference>
<name>A0AAN9Y0H2_9HEMI</name>
<dbReference type="AlphaFoldDB" id="A0AAN9Y0H2"/>
<dbReference type="Pfam" id="PF08242">
    <property type="entry name" value="Methyltransf_12"/>
    <property type="match status" value="1"/>
</dbReference>
<comment type="similarity">
    <text evidence="1 4">Belongs to the methyltransferase superfamily. METL family.</text>
</comment>
<evidence type="ECO:0000256" key="2">
    <source>
        <dbReference type="ARBA" id="ARBA00022603"/>
    </source>
</evidence>
<dbReference type="PANTHER" id="PTHR22809:SF11">
    <property type="entry name" value="TRNA N(3)-METHYLCYTIDINE METHYLTRANSFERASE METTL2"/>
    <property type="match status" value="1"/>
</dbReference>
<evidence type="ECO:0000313" key="7">
    <source>
        <dbReference type="Proteomes" id="UP001367676"/>
    </source>
</evidence>
<dbReference type="Gene3D" id="3.40.50.150">
    <property type="entry name" value="Vaccinia Virus protein VP39"/>
    <property type="match status" value="1"/>
</dbReference>